<dbReference type="InParanoid" id="A0A0D2VS59"/>
<keyword evidence="12" id="KW-1185">Reference proteome</keyword>
<dbReference type="OrthoDB" id="9991235at2759"/>
<accession>A0A0D2VS59</accession>
<evidence type="ECO:0000256" key="1">
    <source>
        <dbReference type="ARBA" id="ARBA00004672"/>
    </source>
</evidence>
<dbReference type="EMBL" id="KE346366">
    <property type="protein sequence ID" value="KJE93877.1"/>
    <property type="molecule type" value="Genomic_DNA"/>
</dbReference>
<dbReference type="PANTHER" id="PTHR43700">
    <property type="entry name" value="PHOSPHORIBOSYLAMINOIMIDAZOLE-SUCCINOCARBOXAMIDE SYNTHASE"/>
    <property type="match status" value="1"/>
</dbReference>
<name>A0A0D2VS59_CAPO3</name>
<dbReference type="NCBIfam" id="TIGR00081">
    <property type="entry name" value="purC"/>
    <property type="match status" value="1"/>
</dbReference>
<keyword evidence="7" id="KW-0658">Purine biosynthesis</keyword>
<dbReference type="GO" id="GO:0004639">
    <property type="term" value="F:phosphoribosylaminoimidazolesuccinocarboxamide synthase activity"/>
    <property type="evidence" value="ECO:0007669"/>
    <property type="project" value="UniProtKB-EC"/>
</dbReference>
<dbReference type="FunFam" id="3.30.470.20:FF:000015">
    <property type="entry name" value="Phosphoribosylaminoimidazole-succinocarboxamide synthase"/>
    <property type="match status" value="1"/>
</dbReference>
<dbReference type="FunFam" id="3.30.200.20:FF:000392">
    <property type="entry name" value="Phosphoribosylaminoimidazole-succinocarboxamide synthase"/>
    <property type="match status" value="1"/>
</dbReference>
<dbReference type="GO" id="GO:0005737">
    <property type="term" value="C:cytoplasm"/>
    <property type="evidence" value="ECO:0007669"/>
    <property type="project" value="TreeGrafter"/>
</dbReference>
<dbReference type="Proteomes" id="UP000008743">
    <property type="component" value="Unassembled WGS sequence"/>
</dbReference>
<evidence type="ECO:0000259" key="10">
    <source>
        <dbReference type="Pfam" id="PF01259"/>
    </source>
</evidence>
<evidence type="ECO:0000256" key="6">
    <source>
        <dbReference type="ARBA" id="ARBA00022741"/>
    </source>
</evidence>
<dbReference type="PROSITE" id="PS01058">
    <property type="entry name" value="SAICAR_SYNTHETASE_2"/>
    <property type="match status" value="1"/>
</dbReference>
<comment type="pathway">
    <text evidence="1">Purine metabolism; IMP biosynthesis via de novo pathway; 5-amino-1-(5-phospho-D-ribosyl)imidazole-4-carboxamide from 5-amino-1-(5-phospho-D-ribosyl)imidazole-4-carboxylate: step 1/2.</text>
</comment>
<dbReference type="GO" id="GO:0006189">
    <property type="term" value="P:'de novo' IMP biosynthetic process"/>
    <property type="evidence" value="ECO:0007669"/>
    <property type="project" value="UniProtKB-UniPathway"/>
</dbReference>
<dbReference type="UniPathway" id="UPA00074">
    <property type="reaction ID" value="UER00131"/>
</dbReference>
<feature type="domain" description="SAICAR synthetase/ADE2 N-terminal" evidence="10">
    <location>
        <begin position="15"/>
        <end position="265"/>
    </location>
</feature>
<evidence type="ECO:0000256" key="8">
    <source>
        <dbReference type="ARBA" id="ARBA00022840"/>
    </source>
</evidence>
<evidence type="ECO:0000256" key="7">
    <source>
        <dbReference type="ARBA" id="ARBA00022755"/>
    </source>
</evidence>
<evidence type="ECO:0000256" key="5">
    <source>
        <dbReference type="ARBA" id="ARBA00022598"/>
    </source>
</evidence>
<reference evidence="12" key="1">
    <citation type="submission" date="2011-02" db="EMBL/GenBank/DDBJ databases">
        <title>The Genome Sequence of Capsaspora owczarzaki ATCC 30864.</title>
        <authorList>
            <person name="Russ C."/>
            <person name="Cuomo C."/>
            <person name="Burger G."/>
            <person name="Gray M.W."/>
            <person name="Holland P.W.H."/>
            <person name="King N."/>
            <person name="Lang F.B.F."/>
            <person name="Roger A.J."/>
            <person name="Ruiz-Trillo I."/>
            <person name="Young S.K."/>
            <person name="Zeng Q."/>
            <person name="Gargeya S."/>
            <person name="Alvarado L."/>
            <person name="Berlin A."/>
            <person name="Chapman S.B."/>
            <person name="Chen Z."/>
            <person name="Freedman E."/>
            <person name="Gellesch M."/>
            <person name="Goldberg J."/>
            <person name="Griggs A."/>
            <person name="Gujja S."/>
            <person name="Heilman E."/>
            <person name="Heiman D."/>
            <person name="Howarth C."/>
            <person name="Mehta T."/>
            <person name="Neiman D."/>
            <person name="Pearson M."/>
            <person name="Roberts A."/>
            <person name="Saif S."/>
            <person name="Shea T."/>
            <person name="Shenoy N."/>
            <person name="Sisk P."/>
            <person name="Stolte C."/>
            <person name="Sykes S."/>
            <person name="White J."/>
            <person name="Yandava C."/>
            <person name="Haas B."/>
            <person name="Nusbaum C."/>
            <person name="Birren B."/>
        </authorList>
    </citation>
    <scope>NUCLEOTIDE SEQUENCE</scope>
    <source>
        <strain evidence="12">ATCC 30864</strain>
    </source>
</reference>
<evidence type="ECO:0000256" key="3">
    <source>
        <dbReference type="ARBA" id="ARBA00012217"/>
    </source>
</evidence>
<protein>
    <recommendedName>
        <fullName evidence="4">Phosphoribosylaminoimidazole-succinocarboxamide synthase</fullName>
        <ecNumber evidence="3">6.3.2.6</ecNumber>
    </recommendedName>
    <alternativeName>
        <fullName evidence="9">SAICAR synthetase</fullName>
    </alternativeName>
</protein>
<dbReference type="SUPFAM" id="SSF56104">
    <property type="entry name" value="SAICAR synthase-like"/>
    <property type="match status" value="1"/>
</dbReference>
<dbReference type="HAMAP" id="MF_00137">
    <property type="entry name" value="SAICAR_synth"/>
    <property type="match status" value="1"/>
</dbReference>
<dbReference type="PhylomeDB" id="A0A0D2VS59"/>
<evidence type="ECO:0000313" key="11">
    <source>
        <dbReference type="EMBL" id="KJE93877.1"/>
    </source>
</evidence>
<dbReference type="NCBIfam" id="NF010568">
    <property type="entry name" value="PRK13961.1"/>
    <property type="match status" value="1"/>
</dbReference>
<dbReference type="STRING" id="595528.A0A0D2VS59"/>
<keyword evidence="5" id="KW-0436">Ligase</keyword>
<evidence type="ECO:0000256" key="9">
    <source>
        <dbReference type="ARBA" id="ARBA00030409"/>
    </source>
</evidence>
<dbReference type="PROSITE" id="PS01057">
    <property type="entry name" value="SAICAR_SYNTHETASE_1"/>
    <property type="match status" value="1"/>
</dbReference>
<dbReference type="FunCoup" id="A0A0D2VS59">
    <property type="interactions" value="341"/>
</dbReference>
<dbReference type="Gene3D" id="3.30.470.20">
    <property type="entry name" value="ATP-grasp fold, B domain"/>
    <property type="match status" value="1"/>
</dbReference>
<dbReference type="EC" id="6.3.2.6" evidence="3"/>
<gene>
    <name evidence="11" type="ORF">CAOG_004597</name>
</gene>
<evidence type="ECO:0000313" key="12">
    <source>
        <dbReference type="Proteomes" id="UP000008743"/>
    </source>
</evidence>
<dbReference type="eggNOG" id="KOG2835">
    <property type="taxonomic scope" value="Eukaryota"/>
</dbReference>
<keyword evidence="8" id="KW-0067">ATP-binding</keyword>
<dbReference type="Pfam" id="PF01259">
    <property type="entry name" value="SAICAR_synt"/>
    <property type="match status" value="1"/>
</dbReference>
<sequence>MSALVESNLPALTLLARGKVRDVYRIDDKSLLFVATDRISAFDVVMNNGIPGKGKILNQISLFWFDLLKEVVPCHLITAEIDEMPEVVRQYRDQLEGRSMLVRSLNMLPIESIVRGYVAGSGWKEYQQSNTICGIALPAGLTESARLPQALFTPSTKAELGTHDENIHPDKAAEMIGKDLADRMAATALELYTKASEYALTRGIIIADTKFEFGIHPETNALILGDEVLTPDSSRFWPKDKYATGRAQDSYDKQYVRDYLESIKFNKKDPVTLPEDVVQNTLAKYQEVFTILTGRKAAL</sequence>
<dbReference type="InterPro" id="IPR018236">
    <property type="entry name" value="SAICAR_synthetase_CS"/>
</dbReference>
<evidence type="ECO:0000256" key="2">
    <source>
        <dbReference type="ARBA" id="ARBA00010190"/>
    </source>
</evidence>
<keyword evidence="6" id="KW-0547">Nucleotide-binding</keyword>
<dbReference type="CDD" id="cd01414">
    <property type="entry name" value="SAICAR_synt_Sc"/>
    <property type="match status" value="1"/>
</dbReference>
<organism evidence="11 12">
    <name type="scientific">Capsaspora owczarzaki (strain ATCC 30864)</name>
    <dbReference type="NCBI Taxonomy" id="595528"/>
    <lineage>
        <taxon>Eukaryota</taxon>
        <taxon>Filasterea</taxon>
        <taxon>Capsaspora</taxon>
    </lineage>
</organism>
<dbReference type="InterPro" id="IPR001636">
    <property type="entry name" value="SAICAR_synth"/>
</dbReference>
<comment type="similarity">
    <text evidence="2">Belongs to the SAICAR synthetase family.</text>
</comment>
<evidence type="ECO:0000256" key="4">
    <source>
        <dbReference type="ARBA" id="ARBA00016460"/>
    </source>
</evidence>
<dbReference type="GO" id="GO:0005524">
    <property type="term" value="F:ATP binding"/>
    <property type="evidence" value="ECO:0007669"/>
    <property type="project" value="UniProtKB-KW"/>
</dbReference>
<dbReference type="OMA" id="CEPFKVE"/>
<dbReference type="InterPro" id="IPR028923">
    <property type="entry name" value="SAICAR_synt/ADE2_N"/>
</dbReference>
<proteinExistence type="inferred from homology"/>
<dbReference type="Gene3D" id="3.30.200.20">
    <property type="entry name" value="Phosphorylase Kinase, domain 1"/>
    <property type="match status" value="1"/>
</dbReference>
<dbReference type="AlphaFoldDB" id="A0A0D2VS59"/>
<dbReference type="RefSeq" id="XP_004347344.1">
    <property type="nucleotide sequence ID" value="XM_004347294.2"/>
</dbReference>
<dbReference type="PANTHER" id="PTHR43700:SF1">
    <property type="entry name" value="PHOSPHORIBOSYLAMINOIMIDAZOLE-SUCCINOCARBOXAMIDE SYNTHASE"/>
    <property type="match status" value="1"/>
</dbReference>